<dbReference type="InterPro" id="IPR029058">
    <property type="entry name" value="AB_hydrolase_fold"/>
</dbReference>
<evidence type="ECO:0000259" key="2">
    <source>
        <dbReference type="Pfam" id="PF00561"/>
    </source>
</evidence>
<dbReference type="Proteomes" id="UP000588068">
    <property type="component" value="Unassembled WGS sequence"/>
</dbReference>
<keyword evidence="4" id="KW-1185">Reference proteome</keyword>
<dbReference type="Gene3D" id="3.40.50.1820">
    <property type="entry name" value="alpha/beta hydrolase"/>
    <property type="match status" value="1"/>
</dbReference>
<dbReference type="InterPro" id="IPR000073">
    <property type="entry name" value="AB_hydrolase_1"/>
</dbReference>
<reference evidence="3 4" key="1">
    <citation type="submission" date="2020-08" db="EMBL/GenBank/DDBJ databases">
        <title>Genomic Encyclopedia of Type Strains, Phase IV (KMG-IV): sequencing the most valuable type-strain genomes for metagenomic binning, comparative biology and taxonomic classification.</title>
        <authorList>
            <person name="Goeker M."/>
        </authorList>
    </citation>
    <scope>NUCLEOTIDE SEQUENCE [LARGE SCALE GENOMIC DNA]</scope>
    <source>
        <strain evidence="3 4">DSM 26723</strain>
    </source>
</reference>
<proteinExistence type="predicted"/>
<keyword evidence="1" id="KW-0378">Hydrolase</keyword>
<accession>A0A841HP19</accession>
<dbReference type="GO" id="GO:0016020">
    <property type="term" value="C:membrane"/>
    <property type="evidence" value="ECO:0007669"/>
    <property type="project" value="TreeGrafter"/>
</dbReference>
<evidence type="ECO:0000313" key="4">
    <source>
        <dbReference type="Proteomes" id="UP000588068"/>
    </source>
</evidence>
<dbReference type="RefSeq" id="WP_184334453.1">
    <property type="nucleotide sequence ID" value="NZ_JACHHZ010000005.1"/>
</dbReference>
<sequence length="291" mass="33200">MSYTARRIAQPDTLRLRGLDFQLYRWPGEDPDPIVLLHGWGDSAETWQFVVDELSPRRTLIAFDARGFGRTQWPDDGYWFPDYLADLEAILNIVAPGRPIDLVGHSMGGNVAMIYAGVRPDRIRRLINLEGVGLTPTSADQAPARYRQWLDEVADGSRFATYDTFEQFESVLARRNPRTSPDHIAFIARSWARTRDDGRIELRSDPRHKRINPVLYQRDQAEACWNAIAAPTLLVMGAKSEFAERLKPQIAEEKIGALLRHVRLATIEEAGHMMHHERPAAVAELIETFFR</sequence>
<comment type="caution">
    <text evidence="3">The sequence shown here is derived from an EMBL/GenBank/DDBJ whole genome shotgun (WGS) entry which is preliminary data.</text>
</comment>
<evidence type="ECO:0000256" key="1">
    <source>
        <dbReference type="ARBA" id="ARBA00022801"/>
    </source>
</evidence>
<dbReference type="PANTHER" id="PTHR43798:SF31">
    <property type="entry name" value="AB HYDROLASE SUPERFAMILY PROTEIN YCLE"/>
    <property type="match status" value="1"/>
</dbReference>
<evidence type="ECO:0000313" key="3">
    <source>
        <dbReference type="EMBL" id="MBB6095041.1"/>
    </source>
</evidence>
<dbReference type="PANTHER" id="PTHR43798">
    <property type="entry name" value="MONOACYLGLYCEROL LIPASE"/>
    <property type="match status" value="1"/>
</dbReference>
<dbReference type="InterPro" id="IPR000639">
    <property type="entry name" value="Epox_hydrolase-like"/>
</dbReference>
<protein>
    <submittedName>
        <fullName evidence="3">Pimeloyl-ACP methyl ester carboxylesterase</fullName>
    </submittedName>
</protein>
<dbReference type="PRINTS" id="PR00412">
    <property type="entry name" value="EPOXHYDRLASE"/>
</dbReference>
<dbReference type="EMBL" id="JACHHZ010000005">
    <property type="protein sequence ID" value="MBB6095041.1"/>
    <property type="molecule type" value="Genomic_DNA"/>
</dbReference>
<dbReference type="PRINTS" id="PR00111">
    <property type="entry name" value="ABHYDROLASE"/>
</dbReference>
<dbReference type="AlphaFoldDB" id="A0A841HP19"/>
<feature type="domain" description="AB hydrolase-1" evidence="2">
    <location>
        <begin position="33"/>
        <end position="279"/>
    </location>
</feature>
<gene>
    <name evidence="3" type="ORF">HNQ60_003931</name>
</gene>
<organism evidence="3 4">
    <name type="scientific">Povalibacter uvarum</name>
    <dbReference type="NCBI Taxonomy" id="732238"/>
    <lineage>
        <taxon>Bacteria</taxon>
        <taxon>Pseudomonadati</taxon>
        <taxon>Pseudomonadota</taxon>
        <taxon>Gammaproteobacteria</taxon>
        <taxon>Steroidobacterales</taxon>
        <taxon>Steroidobacteraceae</taxon>
        <taxon>Povalibacter</taxon>
    </lineage>
</organism>
<dbReference type="GO" id="GO:0016787">
    <property type="term" value="F:hydrolase activity"/>
    <property type="evidence" value="ECO:0007669"/>
    <property type="project" value="UniProtKB-KW"/>
</dbReference>
<dbReference type="Pfam" id="PF00561">
    <property type="entry name" value="Abhydrolase_1"/>
    <property type="match status" value="1"/>
</dbReference>
<dbReference type="InterPro" id="IPR050266">
    <property type="entry name" value="AB_hydrolase_sf"/>
</dbReference>
<name>A0A841HP19_9GAMM</name>
<dbReference type="SUPFAM" id="SSF53474">
    <property type="entry name" value="alpha/beta-Hydrolases"/>
    <property type="match status" value="1"/>
</dbReference>